<proteinExistence type="predicted"/>
<reference evidence="1" key="1">
    <citation type="submission" date="2023-03" db="EMBL/GenBank/DDBJ databases">
        <authorList>
            <person name="Shen W."/>
            <person name="Cai J."/>
        </authorList>
    </citation>
    <scope>NUCLEOTIDE SEQUENCE</scope>
    <source>
        <strain evidence="1">B646-2</strain>
    </source>
</reference>
<dbReference type="RefSeq" id="WP_270717920.1">
    <property type="nucleotide sequence ID" value="NZ_JAQESB010000021.1"/>
</dbReference>
<sequence>MEENIDIIIFLKSGQTLRFQQIKGFTEEEEGYIGFIYQGVATGKERVGVFYLDNIAGYAIDSKGVEEE</sequence>
<evidence type="ECO:0000313" key="1">
    <source>
        <dbReference type="EMBL" id="MDT2538222.1"/>
    </source>
</evidence>
<dbReference type="AlphaFoldDB" id="A0AAW8STT1"/>
<protein>
    <submittedName>
        <fullName evidence="1">Uncharacterized protein</fullName>
    </submittedName>
</protein>
<accession>A0AAW8STT1</accession>
<evidence type="ECO:0000313" key="2">
    <source>
        <dbReference type="Proteomes" id="UP001249240"/>
    </source>
</evidence>
<gene>
    <name evidence="1" type="ORF">P7D78_08805</name>
</gene>
<dbReference type="Proteomes" id="UP001249240">
    <property type="component" value="Unassembled WGS sequence"/>
</dbReference>
<organism evidence="1 2">
    <name type="scientific">Enterococcus raffinosus</name>
    <dbReference type="NCBI Taxonomy" id="71452"/>
    <lineage>
        <taxon>Bacteria</taxon>
        <taxon>Bacillati</taxon>
        <taxon>Bacillota</taxon>
        <taxon>Bacilli</taxon>
        <taxon>Lactobacillales</taxon>
        <taxon>Enterococcaceae</taxon>
        <taxon>Enterococcus</taxon>
    </lineage>
</organism>
<dbReference type="EMBL" id="JARPXM010000007">
    <property type="protein sequence ID" value="MDT2538222.1"/>
    <property type="molecule type" value="Genomic_DNA"/>
</dbReference>
<comment type="caution">
    <text evidence="1">The sequence shown here is derived from an EMBL/GenBank/DDBJ whole genome shotgun (WGS) entry which is preliminary data.</text>
</comment>
<name>A0AAW8STT1_9ENTE</name>